<reference evidence="3" key="1">
    <citation type="submission" date="2019-09" db="EMBL/GenBank/DDBJ databases">
        <title>Draft genome information of white flower Hibiscus syriacus.</title>
        <authorList>
            <person name="Kim Y.-M."/>
        </authorList>
    </citation>
    <scope>NUCLEOTIDE SEQUENCE [LARGE SCALE GENOMIC DNA]</scope>
    <source>
        <strain evidence="3">YM2019G1</strain>
    </source>
</reference>
<accession>A0A6A3AGA7</accession>
<dbReference type="PANTHER" id="PTHR46327:SF5">
    <property type="entry name" value="MYB_SANT-LIKE DNA-BINDING DOMAIN-CONTAINING PROTEIN"/>
    <property type="match status" value="1"/>
</dbReference>
<feature type="coiled-coil region" evidence="1">
    <location>
        <begin position="47"/>
        <end position="74"/>
    </location>
</feature>
<feature type="region of interest" description="Disordered" evidence="2">
    <location>
        <begin position="1"/>
        <end position="47"/>
    </location>
</feature>
<keyword evidence="1" id="KW-0175">Coiled coil</keyword>
<keyword evidence="4" id="KW-1185">Reference proteome</keyword>
<evidence type="ECO:0000256" key="2">
    <source>
        <dbReference type="SAM" id="MobiDB-lite"/>
    </source>
</evidence>
<evidence type="ECO:0000256" key="1">
    <source>
        <dbReference type="SAM" id="Coils"/>
    </source>
</evidence>
<protein>
    <submittedName>
        <fullName evidence="3">Uncharacterized protein</fullName>
    </submittedName>
</protein>
<dbReference type="PANTHER" id="PTHR46327">
    <property type="entry name" value="F16F4.11 PROTEIN-RELATED"/>
    <property type="match status" value="1"/>
</dbReference>
<dbReference type="Proteomes" id="UP000436088">
    <property type="component" value="Unassembled WGS sequence"/>
</dbReference>
<name>A0A6A3AGA7_HIBSY</name>
<sequence length="119" mass="13991">MWLKQTNENKVADHGKSSKVSDFNRISDDPDRNLTRHEDNEADGSLKESMAHRANQLEKKKLQLKTKVLNLEKQQLKWKRRSWKQELKLDKMRLGNKCLKLGNECIAMQLKEKMSLESV</sequence>
<feature type="compositionally biased region" description="Basic and acidic residues" evidence="2">
    <location>
        <begin position="25"/>
        <end position="47"/>
    </location>
</feature>
<evidence type="ECO:0000313" key="4">
    <source>
        <dbReference type="Proteomes" id="UP000436088"/>
    </source>
</evidence>
<organism evidence="3 4">
    <name type="scientific">Hibiscus syriacus</name>
    <name type="common">Rose of Sharon</name>
    <dbReference type="NCBI Taxonomy" id="106335"/>
    <lineage>
        <taxon>Eukaryota</taxon>
        <taxon>Viridiplantae</taxon>
        <taxon>Streptophyta</taxon>
        <taxon>Embryophyta</taxon>
        <taxon>Tracheophyta</taxon>
        <taxon>Spermatophyta</taxon>
        <taxon>Magnoliopsida</taxon>
        <taxon>eudicotyledons</taxon>
        <taxon>Gunneridae</taxon>
        <taxon>Pentapetalae</taxon>
        <taxon>rosids</taxon>
        <taxon>malvids</taxon>
        <taxon>Malvales</taxon>
        <taxon>Malvaceae</taxon>
        <taxon>Malvoideae</taxon>
        <taxon>Hibiscus</taxon>
    </lineage>
</organism>
<dbReference type="EMBL" id="VEPZ02001009">
    <property type="protein sequence ID" value="KAE8702255.1"/>
    <property type="molecule type" value="Genomic_DNA"/>
</dbReference>
<dbReference type="AlphaFoldDB" id="A0A6A3AGA7"/>
<proteinExistence type="predicted"/>
<evidence type="ECO:0000313" key="3">
    <source>
        <dbReference type="EMBL" id="KAE8702255.1"/>
    </source>
</evidence>
<comment type="caution">
    <text evidence="3">The sequence shown here is derived from an EMBL/GenBank/DDBJ whole genome shotgun (WGS) entry which is preliminary data.</text>
</comment>
<gene>
    <name evidence="3" type="ORF">F3Y22_tig00110485pilonHSYRG00145</name>
</gene>